<accession>A0A090KT74</accession>
<dbReference type="CDD" id="cd07156">
    <property type="entry name" value="NR_DBD_VDR_like"/>
    <property type="match status" value="1"/>
</dbReference>
<comment type="similarity">
    <text evidence="1 10">Belongs to the nuclear hormone receptor family.</text>
</comment>
<dbReference type="WBParaSite" id="SRAE_X000241300.1">
    <property type="protein sequence ID" value="SRAE_X000241300.1"/>
    <property type="gene ID" value="WBGene00267999"/>
</dbReference>
<keyword evidence="9 10" id="KW-0539">Nucleus</keyword>
<evidence type="ECO:0000256" key="6">
    <source>
        <dbReference type="ARBA" id="ARBA00023125"/>
    </source>
</evidence>
<dbReference type="GO" id="GO:0030154">
    <property type="term" value="P:cell differentiation"/>
    <property type="evidence" value="ECO:0007669"/>
    <property type="project" value="TreeGrafter"/>
</dbReference>
<dbReference type="AlphaFoldDB" id="A0A090KT74"/>
<dbReference type="Gene3D" id="1.10.565.10">
    <property type="entry name" value="Retinoid X Receptor"/>
    <property type="match status" value="1"/>
</dbReference>
<dbReference type="Pfam" id="PF00104">
    <property type="entry name" value="Hormone_recep"/>
    <property type="match status" value="1"/>
</dbReference>
<evidence type="ECO:0000256" key="3">
    <source>
        <dbReference type="ARBA" id="ARBA00022771"/>
    </source>
</evidence>
<dbReference type="PROSITE" id="PS51843">
    <property type="entry name" value="NR_LBD"/>
    <property type="match status" value="1"/>
</dbReference>
<dbReference type="PROSITE" id="PS00031">
    <property type="entry name" value="NUCLEAR_REC_DBD_1"/>
    <property type="match status" value="1"/>
</dbReference>
<protein>
    <submittedName>
        <fullName evidence="14 16">Nuclear hormone receptor HR96</fullName>
    </submittedName>
</protein>
<evidence type="ECO:0000256" key="1">
    <source>
        <dbReference type="ARBA" id="ARBA00005993"/>
    </source>
</evidence>
<dbReference type="GO" id="GO:0000122">
    <property type="term" value="P:negative regulation of transcription by RNA polymerase II"/>
    <property type="evidence" value="ECO:0007669"/>
    <property type="project" value="TreeGrafter"/>
</dbReference>
<sequence length="602" mass="69544">MATSNSTLSNSVNNVTTKSCAVCGDIAIGTNFGVISCESCKAFFRRNGLRKTTITCPFQGNCLININSRKNCQACRLKKCINVGMKKDFITKNKNSKRYLNGNNNINNRGQKFYKVPCIDFKKRTKWNDKVDNYDIINENDNINLSKDEYESLINKIKNLEDQLYSKEKDECICICKCGFYPMNTKFSTIIKLKEENSQKELPKEVTILSMNKEEYKDSQKCILTEGYLNNNFTPTDPNTIQQSQVGYYNNVMLEDTITMNDYDKRNIINNSNLPFSYFNNNNNTKNIVNNTIPLESKQLKQFSLNSIPSISQDFFPCTLNIDTQVSNIIENEYSKKNDDCFKKTSLYITPPPSNIECSNSIQNMSGYFENWEMELLLELIKSNSIMKEPVNVSQPSNSNDFSLQDIVEFTNLAFRRTIQMSKMLSLFKQLDQNDQMALVKGGASEILILRGAMVYDVSRGGWKHYASKDATDLMIKIDVLKNSPEQSYYLKHKQFLETFNERWRKSEEVMLLLNVLILFNSARLNVQNINGVIAANFVYKHILKKYILYQCYNEEEGQREFDHLMNKLIELEELNKGLVSIYSLLTINEMDPLLIELFDLK</sequence>
<evidence type="ECO:0000256" key="2">
    <source>
        <dbReference type="ARBA" id="ARBA00022723"/>
    </source>
</evidence>
<dbReference type="Pfam" id="PF00105">
    <property type="entry name" value="zf-C4"/>
    <property type="match status" value="1"/>
</dbReference>
<dbReference type="OrthoDB" id="6355676at2759"/>
<evidence type="ECO:0000313" key="14">
    <source>
        <dbReference type="EMBL" id="CEF60680.1"/>
    </source>
</evidence>
<dbReference type="GeneID" id="36385493"/>
<dbReference type="GO" id="GO:0045944">
    <property type="term" value="P:positive regulation of transcription by RNA polymerase II"/>
    <property type="evidence" value="ECO:0007669"/>
    <property type="project" value="TreeGrafter"/>
</dbReference>
<dbReference type="PANTHER" id="PTHR24082:SF283">
    <property type="entry name" value="NUCLEAR HORMONE RECEPTOR HR96"/>
    <property type="match status" value="1"/>
</dbReference>
<evidence type="ECO:0000256" key="5">
    <source>
        <dbReference type="ARBA" id="ARBA00023015"/>
    </source>
</evidence>
<keyword evidence="4 10" id="KW-0862">Zinc</keyword>
<reference evidence="14" key="2">
    <citation type="submission" date="2014-09" db="EMBL/GenBank/DDBJ databases">
        <authorList>
            <person name="Aslett A.Martin."/>
        </authorList>
    </citation>
    <scope>NUCLEOTIDE SEQUENCE</scope>
    <source>
        <strain evidence="14">ED321 Heterogonic</strain>
    </source>
</reference>
<dbReference type="CTD" id="36385493"/>
<dbReference type="GO" id="GO:0008270">
    <property type="term" value="F:zinc ion binding"/>
    <property type="evidence" value="ECO:0007669"/>
    <property type="project" value="UniProtKB-KW"/>
</dbReference>
<keyword evidence="8 10" id="KW-0675">Receptor</keyword>
<gene>
    <name evidence="14 16 17" type="ORF">SRAE_X000241300</name>
</gene>
<dbReference type="SUPFAM" id="SSF57716">
    <property type="entry name" value="Glucocorticoid receptor-like (DNA-binding domain)"/>
    <property type="match status" value="1"/>
</dbReference>
<dbReference type="PROSITE" id="PS51030">
    <property type="entry name" value="NUCLEAR_REC_DBD_2"/>
    <property type="match status" value="1"/>
</dbReference>
<dbReference type="SMART" id="SM00399">
    <property type="entry name" value="ZnF_C4"/>
    <property type="match status" value="1"/>
</dbReference>
<evidence type="ECO:0000256" key="7">
    <source>
        <dbReference type="ARBA" id="ARBA00023163"/>
    </source>
</evidence>
<evidence type="ECO:0000256" key="8">
    <source>
        <dbReference type="ARBA" id="ARBA00023170"/>
    </source>
</evidence>
<dbReference type="GO" id="GO:0005634">
    <property type="term" value="C:nucleus"/>
    <property type="evidence" value="ECO:0007669"/>
    <property type="project" value="UniProtKB-SubCell"/>
</dbReference>
<evidence type="ECO:0000256" key="4">
    <source>
        <dbReference type="ARBA" id="ARBA00022833"/>
    </source>
</evidence>
<keyword evidence="6 10" id="KW-0238">DNA-binding</keyword>
<dbReference type="InterPro" id="IPR001723">
    <property type="entry name" value="Nuclear_hrmn_rcpt"/>
</dbReference>
<name>A0A090KT74_STRRB</name>
<dbReference type="Gene3D" id="3.30.50.10">
    <property type="entry name" value="Erythroid Transcription Factor GATA-1, subunit A"/>
    <property type="match status" value="1"/>
</dbReference>
<dbReference type="RefSeq" id="XP_024499889.1">
    <property type="nucleotide sequence ID" value="XM_024645625.1"/>
</dbReference>
<keyword evidence="7 10" id="KW-0804">Transcription</keyword>
<dbReference type="InterPro" id="IPR035500">
    <property type="entry name" value="NHR-like_dom_sf"/>
</dbReference>
<feature type="coiled-coil region" evidence="11">
    <location>
        <begin position="143"/>
        <end position="170"/>
    </location>
</feature>
<evidence type="ECO:0000259" key="12">
    <source>
        <dbReference type="PROSITE" id="PS51030"/>
    </source>
</evidence>
<organism evidence="14">
    <name type="scientific">Strongyloides ratti</name>
    <name type="common">Parasitic roundworm</name>
    <dbReference type="NCBI Taxonomy" id="34506"/>
    <lineage>
        <taxon>Eukaryota</taxon>
        <taxon>Metazoa</taxon>
        <taxon>Ecdysozoa</taxon>
        <taxon>Nematoda</taxon>
        <taxon>Chromadorea</taxon>
        <taxon>Rhabditida</taxon>
        <taxon>Tylenchina</taxon>
        <taxon>Panagrolaimomorpha</taxon>
        <taxon>Strongyloidoidea</taxon>
        <taxon>Strongyloididae</taxon>
        <taxon>Strongyloides</taxon>
    </lineage>
</organism>
<reference evidence="15" key="1">
    <citation type="submission" date="2014-09" db="EMBL/GenBank/DDBJ databases">
        <authorList>
            <person name="Martin A.A."/>
        </authorList>
    </citation>
    <scope>NUCLEOTIDE SEQUENCE</scope>
    <source>
        <strain evidence="15">ED321</strain>
    </source>
</reference>
<feature type="domain" description="NR LBD" evidence="13">
    <location>
        <begin position="372"/>
        <end position="602"/>
    </location>
</feature>
<dbReference type="SMART" id="SM00430">
    <property type="entry name" value="HOLI"/>
    <property type="match status" value="1"/>
</dbReference>
<reference evidence="16" key="3">
    <citation type="submission" date="2020-12" db="UniProtKB">
        <authorList>
            <consortium name="WormBaseParasite"/>
        </authorList>
    </citation>
    <scope>IDENTIFICATION</scope>
</reference>
<keyword evidence="5 10" id="KW-0805">Transcription regulation</keyword>
<evidence type="ECO:0000313" key="15">
    <source>
        <dbReference type="Proteomes" id="UP000035682"/>
    </source>
</evidence>
<keyword evidence="2 10" id="KW-0479">Metal-binding</keyword>
<evidence type="ECO:0000313" key="16">
    <source>
        <dbReference type="WBParaSite" id="SRAE_X000241300.1"/>
    </source>
</evidence>
<dbReference type="InterPro" id="IPR050234">
    <property type="entry name" value="Nuclear_hormone_rcpt_NR1"/>
</dbReference>
<keyword evidence="15" id="KW-1185">Reference proteome</keyword>
<proteinExistence type="inferred from homology"/>
<dbReference type="Proteomes" id="UP000035682">
    <property type="component" value="Unplaced"/>
</dbReference>
<dbReference type="GO" id="GO:0004879">
    <property type="term" value="F:nuclear receptor activity"/>
    <property type="evidence" value="ECO:0007669"/>
    <property type="project" value="TreeGrafter"/>
</dbReference>
<dbReference type="EMBL" id="LN609400">
    <property type="protein sequence ID" value="CEF60680.1"/>
    <property type="molecule type" value="Genomic_DNA"/>
</dbReference>
<dbReference type="SUPFAM" id="SSF48508">
    <property type="entry name" value="Nuclear receptor ligand-binding domain"/>
    <property type="match status" value="1"/>
</dbReference>
<feature type="domain" description="Nuclear receptor" evidence="12">
    <location>
        <begin position="17"/>
        <end position="92"/>
    </location>
</feature>
<dbReference type="WormBase" id="SRAE_X000241300">
    <property type="protein sequence ID" value="SRP05189"/>
    <property type="gene ID" value="WBGene00267999"/>
</dbReference>
<keyword evidence="3 10" id="KW-0863">Zinc-finger</keyword>
<dbReference type="InterPro" id="IPR000536">
    <property type="entry name" value="Nucl_hrmn_rcpt_lig-bd"/>
</dbReference>
<dbReference type="GO" id="GO:0000978">
    <property type="term" value="F:RNA polymerase II cis-regulatory region sequence-specific DNA binding"/>
    <property type="evidence" value="ECO:0007669"/>
    <property type="project" value="TreeGrafter"/>
</dbReference>
<dbReference type="PRINTS" id="PR00047">
    <property type="entry name" value="STROIDFINGER"/>
</dbReference>
<dbReference type="PRINTS" id="PR00398">
    <property type="entry name" value="STRDHORMONER"/>
</dbReference>
<dbReference type="InterPro" id="IPR013088">
    <property type="entry name" value="Znf_NHR/GATA"/>
</dbReference>
<dbReference type="InterPro" id="IPR001628">
    <property type="entry name" value="Znf_hrmn_rcpt"/>
</dbReference>
<comment type="subcellular location">
    <subcellularLocation>
        <location evidence="10">Nucleus</location>
    </subcellularLocation>
</comment>
<evidence type="ECO:0000259" key="13">
    <source>
        <dbReference type="PROSITE" id="PS51843"/>
    </source>
</evidence>
<keyword evidence="11" id="KW-0175">Coiled coil</keyword>
<evidence type="ECO:0000256" key="9">
    <source>
        <dbReference type="ARBA" id="ARBA00023242"/>
    </source>
</evidence>
<dbReference type="OMA" id="AAWKVPH"/>
<evidence type="ECO:0000313" key="17">
    <source>
        <dbReference type="WormBase" id="SRAE_X000241300"/>
    </source>
</evidence>
<evidence type="ECO:0000256" key="10">
    <source>
        <dbReference type="RuleBase" id="RU004334"/>
    </source>
</evidence>
<dbReference type="PANTHER" id="PTHR24082">
    <property type="entry name" value="NUCLEAR HORMONE RECEPTOR"/>
    <property type="match status" value="1"/>
</dbReference>
<evidence type="ECO:0000256" key="11">
    <source>
        <dbReference type="SAM" id="Coils"/>
    </source>
</evidence>